<protein>
    <submittedName>
        <fullName evidence="2">Zinc dependent phospholipase C family protein</fullName>
    </submittedName>
</protein>
<accession>A0ABV4DV29</accession>
<name>A0ABV4DV29_9CLOT</name>
<comment type="caution">
    <text evidence="2">The sequence shown here is derived from an EMBL/GenBank/DDBJ whole genome shotgun (WGS) entry which is preliminary data.</text>
</comment>
<evidence type="ECO:0000313" key="3">
    <source>
        <dbReference type="Proteomes" id="UP001565220"/>
    </source>
</evidence>
<gene>
    <name evidence="2" type="ORF">AB8S09_05435</name>
</gene>
<dbReference type="EMBL" id="JBGFFE010000005">
    <property type="protein sequence ID" value="MEY8763093.1"/>
    <property type="molecule type" value="Genomic_DNA"/>
</dbReference>
<feature type="domain" description="Phospholipase C/D" evidence="1">
    <location>
        <begin position="5"/>
        <end position="149"/>
    </location>
</feature>
<dbReference type="Pfam" id="PF00882">
    <property type="entry name" value="Zn_dep_PLPC"/>
    <property type="match status" value="1"/>
</dbReference>
<evidence type="ECO:0000313" key="2">
    <source>
        <dbReference type="EMBL" id="MEY8763093.1"/>
    </source>
</evidence>
<evidence type="ECO:0000259" key="1">
    <source>
        <dbReference type="Pfam" id="PF00882"/>
    </source>
</evidence>
<organism evidence="2 3">
    <name type="scientific">Clostridium lapidicellarium</name>
    <dbReference type="NCBI Taxonomy" id="3240931"/>
    <lineage>
        <taxon>Bacteria</taxon>
        <taxon>Bacillati</taxon>
        <taxon>Bacillota</taxon>
        <taxon>Clostridia</taxon>
        <taxon>Eubacteriales</taxon>
        <taxon>Clostridiaceae</taxon>
        <taxon>Clostridium</taxon>
    </lineage>
</organism>
<dbReference type="RefSeq" id="WP_294181922.1">
    <property type="nucleotide sequence ID" value="NZ_JBGFFE010000005.1"/>
</dbReference>
<keyword evidence="3" id="KW-1185">Reference proteome</keyword>
<dbReference type="InterPro" id="IPR029002">
    <property type="entry name" value="PLPC/GPLD1"/>
</dbReference>
<reference evidence="2 3" key="1">
    <citation type="submission" date="2024-08" db="EMBL/GenBank/DDBJ databases">
        <title>Clostridium lapicellarii sp. nov., and Clostridium renhuaiense sp. nov., two species isolated from the mud in a fermentation cellar used for producing sauce-flavour Chinese liquors.</title>
        <authorList>
            <person name="Yang F."/>
            <person name="Wang H."/>
            <person name="Chen L.Q."/>
            <person name="Zhou N."/>
            <person name="Lu J.J."/>
            <person name="Pu X.X."/>
            <person name="Wan B."/>
            <person name="Wang L."/>
            <person name="Liu S.J."/>
        </authorList>
    </citation>
    <scope>NUCLEOTIDE SEQUENCE [LARGE SCALE GENOMIC DNA]</scope>
    <source>
        <strain evidence="2 3">MT-113</strain>
    </source>
</reference>
<dbReference type="Proteomes" id="UP001565220">
    <property type="component" value="Unassembled WGS sequence"/>
</dbReference>
<dbReference type="SUPFAM" id="SSF48537">
    <property type="entry name" value="Phospholipase C/P1 nuclease"/>
    <property type="match status" value="1"/>
</dbReference>
<proteinExistence type="predicted"/>
<dbReference type="InterPro" id="IPR008947">
    <property type="entry name" value="PLipase_C/P1_nuclease_dom_sf"/>
</dbReference>
<sequence length="193" mass="22911">MITNTHLLMSRVLFKYCSKKLDTKLNKFNFLYGNIKPDFTSGKSNYHHCMDESMDVVCDYCSQLINTKMSIKTYSLTLGIVCHLICDYFCLYHTKEYRDKSLFEHFMYEVRLHFASINIFIFKRSKITMDTQNVSEKSIPDIIYHMHEKYSMENKSYFRDIVYAVSTAMMVMDLIVNKKNLGYSSFENIRKIS</sequence>